<keyword evidence="2" id="KW-0722">Serine protease inhibitor</keyword>
<protein>
    <submittedName>
        <fullName evidence="5">Four-domain proteases inhibitor-like 3</fullName>
    </submittedName>
</protein>
<keyword evidence="1" id="KW-0646">Protease inhibitor</keyword>
<comment type="caution">
    <text evidence="5">The sequence shown here is derived from an EMBL/GenBank/DDBJ whole genome shotgun (WGS) entry which is preliminary data.</text>
</comment>
<dbReference type="PROSITE" id="PS51465">
    <property type="entry name" value="KAZAL_2"/>
    <property type="match status" value="2"/>
</dbReference>
<evidence type="ECO:0000256" key="1">
    <source>
        <dbReference type="ARBA" id="ARBA00022690"/>
    </source>
</evidence>
<dbReference type="CDD" id="cd00104">
    <property type="entry name" value="KAZAL_FS"/>
    <property type="match status" value="2"/>
</dbReference>
<dbReference type="Pfam" id="PF07648">
    <property type="entry name" value="Kazal_2"/>
    <property type="match status" value="2"/>
</dbReference>
<dbReference type="InterPro" id="IPR050653">
    <property type="entry name" value="Prot_Inhib_GrowthFact_Antg"/>
</dbReference>
<dbReference type="PANTHER" id="PTHR10913:SF45">
    <property type="entry name" value="FOLLISTATIN, ISOFORM A-RELATED"/>
    <property type="match status" value="1"/>
</dbReference>
<name>A0A8J5N1G3_HOMAM</name>
<dbReference type="GO" id="GO:0005576">
    <property type="term" value="C:extracellular region"/>
    <property type="evidence" value="ECO:0007669"/>
    <property type="project" value="TreeGrafter"/>
</dbReference>
<dbReference type="SUPFAM" id="SSF100895">
    <property type="entry name" value="Kazal-type serine protease inhibitors"/>
    <property type="match status" value="2"/>
</dbReference>
<organism evidence="5 6">
    <name type="scientific">Homarus americanus</name>
    <name type="common">American lobster</name>
    <dbReference type="NCBI Taxonomy" id="6706"/>
    <lineage>
        <taxon>Eukaryota</taxon>
        <taxon>Metazoa</taxon>
        <taxon>Ecdysozoa</taxon>
        <taxon>Arthropoda</taxon>
        <taxon>Crustacea</taxon>
        <taxon>Multicrustacea</taxon>
        <taxon>Malacostraca</taxon>
        <taxon>Eumalacostraca</taxon>
        <taxon>Eucarida</taxon>
        <taxon>Decapoda</taxon>
        <taxon>Pleocyemata</taxon>
        <taxon>Astacidea</taxon>
        <taxon>Nephropoidea</taxon>
        <taxon>Nephropidae</taxon>
        <taxon>Homarus</taxon>
    </lineage>
</organism>
<reference evidence="5" key="1">
    <citation type="journal article" date="2021" name="Sci. Adv.">
        <title>The American lobster genome reveals insights on longevity, neural, and immune adaptations.</title>
        <authorList>
            <person name="Polinski J.M."/>
            <person name="Zimin A.V."/>
            <person name="Clark K.F."/>
            <person name="Kohn A.B."/>
            <person name="Sadowski N."/>
            <person name="Timp W."/>
            <person name="Ptitsyn A."/>
            <person name="Khanna P."/>
            <person name="Romanova D.Y."/>
            <person name="Williams P."/>
            <person name="Greenwood S.J."/>
            <person name="Moroz L.L."/>
            <person name="Walt D.R."/>
            <person name="Bodnar A.G."/>
        </authorList>
    </citation>
    <scope>NUCLEOTIDE SEQUENCE</scope>
    <source>
        <strain evidence="5">GMGI-L3</strain>
    </source>
</reference>
<dbReference type="Proteomes" id="UP000747542">
    <property type="component" value="Unassembled WGS sequence"/>
</dbReference>
<evidence type="ECO:0000313" key="6">
    <source>
        <dbReference type="Proteomes" id="UP000747542"/>
    </source>
</evidence>
<feature type="domain" description="Kazal-like" evidence="4">
    <location>
        <begin position="66"/>
        <end position="115"/>
    </location>
</feature>
<gene>
    <name evidence="5" type="primary">Mcpi-L3</name>
    <name evidence="5" type="ORF">Hamer_G018577</name>
</gene>
<dbReference type="InterPro" id="IPR002350">
    <property type="entry name" value="Kazal_dom"/>
</dbReference>
<dbReference type="EMBL" id="JAHLQT010012106">
    <property type="protein sequence ID" value="KAG7171459.1"/>
    <property type="molecule type" value="Genomic_DNA"/>
</dbReference>
<proteinExistence type="predicted"/>
<dbReference type="Gene3D" id="3.30.60.30">
    <property type="match status" value="2"/>
</dbReference>
<dbReference type="AlphaFoldDB" id="A0A8J5N1G3"/>
<evidence type="ECO:0000256" key="3">
    <source>
        <dbReference type="ARBA" id="ARBA00023157"/>
    </source>
</evidence>
<dbReference type="PANTHER" id="PTHR10913">
    <property type="entry name" value="FOLLISTATIN-RELATED"/>
    <property type="match status" value="1"/>
</dbReference>
<dbReference type="SMART" id="SM00280">
    <property type="entry name" value="KAZAL"/>
    <property type="match status" value="2"/>
</dbReference>
<keyword evidence="3" id="KW-1015">Disulfide bond</keyword>
<feature type="domain" description="Kazal-like" evidence="4">
    <location>
        <begin position="116"/>
        <end position="166"/>
    </location>
</feature>
<dbReference type="InterPro" id="IPR036058">
    <property type="entry name" value="Kazal_dom_sf"/>
</dbReference>
<evidence type="ECO:0000313" key="5">
    <source>
        <dbReference type="EMBL" id="KAG7171459.1"/>
    </source>
</evidence>
<evidence type="ECO:0000259" key="4">
    <source>
        <dbReference type="PROSITE" id="PS51465"/>
    </source>
</evidence>
<dbReference type="GO" id="GO:0030154">
    <property type="term" value="P:cell differentiation"/>
    <property type="evidence" value="ECO:0007669"/>
    <property type="project" value="TreeGrafter"/>
</dbReference>
<sequence length="167" mass="18164">MSDCLLSRLLVAGEAAQPQRIEVLGGSMSDGSLNTCMMKVAMMLTPPSLLLVLTLADVPAESWSPGYVTPGCPRSCAQYYHPVCGTDGRTYSNRGCLEAATCDYPYLTMAYHGRCKYKGKCPEICPTTKTPVCGSDGKTYDNFCYLRRVSCMNASVFLIHRGKCEDG</sequence>
<accession>A0A8J5N1G3</accession>
<evidence type="ECO:0000256" key="2">
    <source>
        <dbReference type="ARBA" id="ARBA00022900"/>
    </source>
</evidence>
<keyword evidence="6" id="KW-1185">Reference proteome</keyword>